<dbReference type="RefSeq" id="WP_190447660.1">
    <property type="nucleotide sequence ID" value="NZ_JAMPLM010000005.1"/>
</dbReference>
<dbReference type="EMBL" id="JAMPLM010000005">
    <property type="protein sequence ID" value="MEP1058428.1"/>
    <property type="molecule type" value="Genomic_DNA"/>
</dbReference>
<evidence type="ECO:0000313" key="3">
    <source>
        <dbReference type="Proteomes" id="UP001476950"/>
    </source>
</evidence>
<proteinExistence type="predicted"/>
<keyword evidence="1" id="KW-1133">Transmembrane helix</keyword>
<feature type="transmembrane region" description="Helical" evidence="1">
    <location>
        <begin position="399"/>
        <end position="417"/>
    </location>
</feature>
<feature type="transmembrane region" description="Helical" evidence="1">
    <location>
        <begin position="113"/>
        <end position="135"/>
    </location>
</feature>
<keyword evidence="1" id="KW-0472">Membrane</keyword>
<feature type="transmembrane region" description="Helical" evidence="1">
    <location>
        <begin position="276"/>
        <end position="299"/>
    </location>
</feature>
<comment type="caution">
    <text evidence="2">The sequence shown here is derived from an EMBL/GenBank/DDBJ whole genome shotgun (WGS) entry which is preliminary data.</text>
</comment>
<reference evidence="2 3" key="1">
    <citation type="submission" date="2022-04" db="EMBL/GenBank/DDBJ databases">
        <title>Positive selection, recombination, and allopatry shape intraspecific diversity of widespread and dominant cyanobacteria.</title>
        <authorList>
            <person name="Wei J."/>
            <person name="Shu W."/>
            <person name="Hu C."/>
        </authorList>
    </citation>
    <scope>NUCLEOTIDE SEQUENCE [LARGE SCALE GENOMIC DNA]</scope>
    <source>
        <strain evidence="2 3">AS-A4</strain>
    </source>
</reference>
<keyword evidence="3" id="KW-1185">Reference proteome</keyword>
<evidence type="ECO:0000313" key="2">
    <source>
        <dbReference type="EMBL" id="MEP1058428.1"/>
    </source>
</evidence>
<feature type="transmembrane region" description="Helical" evidence="1">
    <location>
        <begin position="429"/>
        <end position="447"/>
    </location>
</feature>
<name>A0ABV0KGR0_9CYAN</name>
<keyword evidence="1" id="KW-0812">Transmembrane</keyword>
<gene>
    <name evidence="2" type="ORF">NDI38_08245</name>
</gene>
<feature type="transmembrane region" description="Helical" evidence="1">
    <location>
        <begin position="224"/>
        <end position="255"/>
    </location>
</feature>
<accession>A0ABV0KGR0</accession>
<feature type="transmembrane region" description="Helical" evidence="1">
    <location>
        <begin position="453"/>
        <end position="473"/>
    </location>
</feature>
<sequence length="642" mass="70428">MAQSINPIEQRRQQLINWFLQENRHEKGGAHSTHPWWQVMCLTGVDYFSTLGYQPGIAALAAGALSPLATLILVLLTLFGALPIYRRIAAKSPNGEGSIAMLEHLLPWWQGKLFVLCLLGFVATDFIITITLSAADATAHVIENPLVPDFLHDQAIAITLVLIALLGAVFLRGFREAIGLAVFLVSIYLLLNLITISVGAYQIWQHPSAIADWQTALFTRHQNPFAMLGVALLLFPKLALGLSGFETGVVVMPLVKGSSTDTEEFPHGRIRNTRKLLTAAAVIMSFFLLTSSLVTTLLIPTAEFQAGGKANGRALAYLAHFYMGDAFGTIYDLSTIAILWFAGASAMAGLLNIVPRYLPRYGMAPNWTLAARPLVVVYTLIAFVVTILFKANVEAQGGAYATGVLVLMSSGAFAVALAARHHRSQRGTIAFSLITLVFLYTTVTNIIERPEGIRIAAFFIGAIVATSLISRVWRSTELRADHIEFDATARQFIAEESQGTIRLIANRLHTGDVEEYYLKEREVREDNLIPPTDPVLFLEIQVADASEFIDKIQVVGVEVGKYRILRAQSAAVPNAIAAILLELRNQTGKLPHAYFGWIEGNPIQYLLRFILFGEGDIPVVTREVLRRAEPNPEQRPGIHVGG</sequence>
<protein>
    <submittedName>
        <fullName evidence="2">Amino acid transporter</fullName>
    </submittedName>
</protein>
<feature type="transmembrane region" description="Helical" evidence="1">
    <location>
        <begin position="181"/>
        <end position="204"/>
    </location>
</feature>
<dbReference type="Proteomes" id="UP001476950">
    <property type="component" value="Unassembled WGS sequence"/>
</dbReference>
<feature type="transmembrane region" description="Helical" evidence="1">
    <location>
        <begin position="57"/>
        <end position="82"/>
    </location>
</feature>
<evidence type="ECO:0000256" key="1">
    <source>
        <dbReference type="SAM" id="Phobius"/>
    </source>
</evidence>
<feature type="transmembrane region" description="Helical" evidence="1">
    <location>
        <begin position="375"/>
        <end position="393"/>
    </location>
</feature>
<organism evidence="2 3">
    <name type="scientific">Stenomitos frigidus AS-A4</name>
    <dbReference type="NCBI Taxonomy" id="2933935"/>
    <lineage>
        <taxon>Bacteria</taxon>
        <taxon>Bacillati</taxon>
        <taxon>Cyanobacteriota</taxon>
        <taxon>Cyanophyceae</taxon>
        <taxon>Leptolyngbyales</taxon>
        <taxon>Leptolyngbyaceae</taxon>
        <taxon>Stenomitos</taxon>
    </lineage>
</organism>
<feature type="transmembrane region" description="Helical" evidence="1">
    <location>
        <begin position="155"/>
        <end position="174"/>
    </location>
</feature>
<dbReference type="Gene3D" id="1.20.1740.10">
    <property type="entry name" value="Amino acid/polyamine transporter I"/>
    <property type="match status" value="1"/>
</dbReference>
<feature type="transmembrane region" description="Helical" evidence="1">
    <location>
        <begin position="333"/>
        <end position="354"/>
    </location>
</feature>